<dbReference type="InterPro" id="IPR001841">
    <property type="entry name" value="Znf_RING"/>
</dbReference>
<evidence type="ECO:0000256" key="4">
    <source>
        <dbReference type="ARBA" id="ARBA00022723"/>
    </source>
</evidence>
<keyword evidence="4" id="KW-0479">Metal-binding</keyword>
<evidence type="ECO:0000313" key="15">
    <source>
        <dbReference type="EMBL" id="KAB5595587.1"/>
    </source>
</evidence>
<protein>
    <recommendedName>
        <fullName evidence="3">cellulase</fullName>
        <ecNumber evidence="3">3.2.1.4</ecNumber>
    </recommendedName>
</protein>
<dbReference type="Proteomes" id="UP000383932">
    <property type="component" value="Unassembled WGS sequence"/>
</dbReference>
<evidence type="ECO:0000256" key="3">
    <source>
        <dbReference type="ARBA" id="ARBA00012601"/>
    </source>
</evidence>
<dbReference type="Pfam" id="PF00759">
    <property type="entry name" value="Glyco_hydro_9"/>
    <property type="match status" value="1"/>
</dbReference>
<dbReference type="EMBL" id="SSOP01000008">
    <property type="protein sequence ID" value="KAB5595587.1"/>
    <property type="molecule type" value="Genomic_DNA"/>
</dbReference>
<evidence type="ECO:0000256" key="7">
    <source>
        <dbReference type="ARBA" id="ARBA00022833"/>
    </source>
</evidence>
<gene>
    <name evidence="15" type="ORF">CTheo_1048</name>
</gene>
<evidence type="ECO:0000256" key="13">
    <source>
        <dbReference type="SAM" id="MobiDB-lite"/>
    </source>
</evidence>
<dbReference type="SMART" id="SM00184">
    <property type="entry name" value="RING"/>
    <property type="match status" value="2"/>
</dbReference>
<proteinExistence type="inferred from homology"/>
<dbReference type="InterPro" id="IPR003111">
    <property type="entry name" value="Lon_prtase_N"/>
</dbReference>
<dbReference type="PANTHER" id="PTHR22298">
    <property type="entry name" value="ENDO-1,4-BETA-GLUCANASE"/>
    <property type="match status" value="1"/>
</dbReference>
<dbReference type="Gene3D" id="1.20.58.1480">
    <property type="match status" value="1"/>
</dbReference>
<evidence type="ECO:0000256" key="11">
    <source>
        <dbReference type="ARBA" id="ARBA00023326"/>
    </source>
</evidence>
<evidence type="ECO:0000256" key="5">
    <source>
        <dbReference type="ARBA" id="ARBA00022771"/>
    </source>
</evidence>
<feature type="domain" description="RING-type" evidence="14">
    <location>
        <begin position="302"/>
        <end position="340"/>
    </location>
</feature>
<dbReference type="Gene3D" id="3.30.40.10">
    <property type="entry name" value="Zinc/RING finger domain, C3HC4 (zinc finger)"/>
    <property type="match status" value="2"/>
</dbReference>
<evidence type="ECO:0000256" key="9">
    <source>
        <dbReference type="ARBA" id="ARBA00023277"/>
    </source>
</evidence>
<dbReference type="InterPro" id="IPR012341">
    <property type="entry name" value="6hp_glycosidase-like_sf"/>
</dbReference>
<dbReference type="InterPro" id="IPR001701">
    <property type="entry name" value="Glyco_hydro_9"/>
</dbReference>
<evidence type="ECO:0000256" key="10">
    <source>
        <dbReference type="ARBA" id="ARBA00023295"/>
    </source>
</evidence>
<dbReference type="InterPro" id="IPR015947">
    <property type="entry name" value="PUA-like_sf"/>
</dbReference>
<dbReference type="SUPFAM" id="SSF88697">
    <property type="entry name" value="PUA domain-like"/>
    <property type="match status" value="1"/>
</dbReference>
<dbReference type="Pfam" id="PF13923">
    <property type="entry name" value="zf-C3HC4_2"/>
    <property type="match status" value="1"/>
</dbReference>
<dbReference type="OrthoDB" id="264917at2759"/>
<feature type="region of interest" description="Disordered" evidence="13">
    <location>
        <begin position="1"/>
        <end position="121"/>
    </location>
</feature>
<dbReference type="GO" id="GO:0030245">
    <property type="term" value="P:cellulose catabolic process"/>
    <property type="evidence" value="ECO:0007669"/>
    <property type="project" value="UniProtKB-KW"/>
</dbReference>
<dbReference type="CDD" id="cd16514">
    <property type="entry name" value="RING-HC_LONFs_rpt2"/>
    <property type="match status" value="1"/>
</dbReference>
<feature type="compositionally biased region" description="Basic residues" evidence="13">
    <location>
        <begin position="265"/>
        <end position="274"/>
    </location>
</feature>
<evidence type="ECO:0000259" key="14">
    <source>
        <dbReference type="PROSITE" id="PS50089"/>
    </source>
</evidence>
<keyword evidence="5 12" id="KW-0863">Zinc-finger</keyword>
<evidence type="ECO:0000256" key="1">
    <source>
        <dbReference type="ARBA" id="ARBA00000966"/>
    </source>
</evidence>
<evidence type="ECO:0000313" key="16">
    <source>
        <dbReference type="Proteomes" id="UP000383932"/>
    </source>
</evidence>
<keyword evidence="11" id="KW-0624">Polysaccharide degradation</keyword>
<dbReference type="SUPFAM" id="SSF48208">
    <property type="entry name" value="Six-hairpin glycosidases"/>
    <property type="match status" value="1"/>
</dbReference>
<comment type="caution">
    <text evidence="15">The sequence shown here is derived from an EMBL/GenBank/DDBJ whole genome shotgun (WGS) entry which is preliminary data.</text>
</comment>
<comment type="similarity">
    <text evidence="2">Belongs to the glycosyl hydrolase 9 (cellulase E) family.</text>
</comment>
<feature type="compositionally biased region" description="Basic and acidic residues" evidence="13">
    <location>
        <begin position="1"/>
        <end position="10"/>
    </location>
</feature>
<dbReference type="InterPro" id="IPR017907">
    <property type="entry name" value="Znf_RING_CS"/>
</dbReference>
<dbReference type="InterPro" id="IPR008928">
    <property type="entry name" value="6-hairpin_glycosidase_sf"/>
</dbReference>
<dbReference type="Gene3D" id="1.50.10.10">
    <property type="match status" value="1"/>
</dbReference>
<dbReference type="SUPFAM" id="SSF57850">
    <property type="entry name" value="RING/U-box"/>
    <property type="match status" value="2"/>
</dbReference>
<dbReference type="EC" id="3.2.1.4" evidence="3"/>
<evidence type="ECO:0000256" key="12">
    <source>
        <dbReference type="PROSITE-ProRule" id="PRU00175"/>
    </source>
</evidence>
<name>A0A5N5QWQ0_9AGAM</name>
<dbReference type="PROSITE" id="PS50089">
    <property type="entry name" value="ZF_RING_2"/>
    <property type="match status" value="1"/>
</dbReference>
<evidence type="ECO:0000256" key="8">
    <source>
        <dbReference type="ARBA" id="ARBA00023001"/>
    </source>
</evidence>
<dbReference type="Gene3D" id="2.30.130.40">
    <property type="entry name" value="LON domain-like"/>
    <property type="match status" value="1"/>
</dbReference>
<evidence type="ECO:0000256" key="6">
    <source>
        <dbReference type="ARBA" id="ARBA00022801"/>
    </source>
</evidence>
<dbReference type="PROSITE" id="PS00518">
    <property type="entry name" value="ZF_RING_1"/>
    <property type="match status" value="1"/>
</dbReference>
<reference evidence="15 16" key="1">
    <citation type="journal article" date="2019" name="Fungal Biol. Biotechnol.">
        <title>Draft genome sequence of fastidious pathogen Ceratobasidium theobromae, which causes vascular-streak dieback in Theobroma cacao.</title>
        <authorList>
            <person name="Ali S.S."/>
            <person name="Asman A."/>
            <person name="Shao J."/>
            <person name="Firmansyah A.P."/>
            <person name="Susilo A.W."/>
            <person name="Rosmana A."/>
            <person name="McMahon P."/>
            <person name="Junaid M."/>
            <person name="Guest D."/>
            <person name="Kheng T.Y."/>
            <person name="Meinhardt L.W."/>
            <person name="Bailey B.A."/>
        </authorList>
    </citation>
    <scope>NUCLEOTIDE SEQUENCE [LARGE SCALE GENOMIC DNA]</scope>
    <source>
        <strain evidence="15 16">CT2</strain>
    </source>
</reference>
<dbReference type="GO" id="GO:0008270">
    <property type="term" value="F:zinc ion binding"/>
    <property type="evidence" value="ECO:0007669"/>
    <property type="project" value="UniProtKB-KW"/>
</dbReference>
<comment type="catalytic activity">
    <reaction evidence="1">
        <text>Endohydrolysis of (1-&gt;4)-beta-D-glucosidic linkages in cellulose, lichenin and cereal beta-D-glucans.</text>
        <dbReference type="EC" id="3.2.1.4"/>
    </reaction>
</comment>
<keyword evidence="16" id="KW-1185">Reference proteome</keyword>
<sequence>MPCDSSEREGSPGMTSQAPPTPTATPNLHDNPDDNPQDSPDTGTNAGPVNREETPGSPKTDNKETRSMAAPRDIARDCPSASAQTHNGPVPSTSSMAPLAEKPTPSTPPSGPSGSQSGPLRSSMLLPLLRCAHCRLLLEAPTTLNCGHTLCSKHIEGASLECPVQGCRPRQPAEVQLIGPNEPIGVTFSPAVPSRAPDMQNRTVKLDVTVSKLLQLVTTTTRQSLASDSDSDSDTIDPRSLRSPAHDLSTQNDPASRASSQSPPRPRKKQRIHVPVHNPTGIPHATSPTSAFEKELLNELTCEICFMLLCNPITTPCQHTFCSMCLERSLDHSTKCPLCRLDLPSNAYFYQHAHNGVIVQISEYSLVSATSAHALPVRKAFPRLLQERISISESDGRDSRLDTPIFVCQLSYPGMPTLLHFFEPRYRLMLRRCLASPTPRFGMVMPRQNANTTDSNDYGTMIDDYPPETEAEIERIALMNSTEESLPIRGIERSNQELVGVCRHFLDQLRNGTAPWVVQRLNNTYGPMPTDIASFSFWVALVLPIDEQEKAKLLPIRSPRMRLRLVVHWIEQLNSNWWFSTGTCKRIAAHFFPLHLLKMSRILIAFVLHAAAQLALAQNPTDPPNHANSTVPYNLPIEPKYDYAESLLFYHAQRSGKLGPNRRLAWRGDSCFDCIGPNGEDLSGGYFEAANTMKWGLPLAWTLTQLSFNVHMFSEAMQAVNEYEEAIEGVKWGVDYLVNCISSPDQFVGQLGVSAIGDTDIDFGYFGPAEEYEMWAPRGIKRSEGIAYINATNPSSEILGESAAALAAASVIFSSKDKAYSDKLRGHAVDLYTRATTHLGSYMQSQHPNLKTVKEWYPSSIFEDELAWSAAWLYIASEDEKYRVEADGWIAKAGEHLSEYSWDEKLPGAHMLLYAQTKNATYKAGIERYFENFWPGGSVKQTAKGLSYPFSWGSLRYASNTGFLMMAYSKTIGYDNANATRPITYAAQQINYMLGDCGRSWVVGFGENSPVRPYHKSSYNSFIDYPMRGSDNGAQGQDFLNSLTVNRFILYGMYIKTDQGKAWLTVAGALEGGPAWDDTFKDDRSSFMLTCGSAQVTQDYNAAFTGLSAAMIDYYGQTKFKAFTDCGLDLGWSHPNASNPPQWPEDDCYHTCNTNCAKITPTTSAPTNTGSTGSPVPPSSGATILSTTAQSFTVAMVVCAVLSGLVFV</sequence>
<feature type="compositionally biased region" description="Low complexity" evidence="13">
    <location>
        <begin position="112"/>
        <end position="121"/>
    </location>
</feature>
<dbReference type="InterPro" id="IPR013083">
    <property type="entry name" value="Znf_RING/FYVE/PHD"/>
</dbReference>
<feature type="compositionally biased region" description="Basic and acidic residues" evidence="13">
    <location>
        <begin position="50"/>
        <end position="66"/>
    </location>
</feature>
<dbReference type="InterPro" id="IPR046336">
    <property type="entry name" value="Lon_prtase_N_sf"/>
</dbReference>
<feature type="compositionally biased region" description="Polar residues" evidence="13">
    <location>
        <begin position="81"/>
        <end position="96"/>
    </location>
</feature>
<keyword evidence="10" id="KW-0326">Glycosidase</keyword>
<dbReference type="GO" id="GO:0008810">
    <property type="term" value="F:cellulase activity"/>
    <property type="evidence" value="ECO:0007669"/>
    <property type="project" value="UniProtKB-EC"/>
</dbReference>
<dbReference type="SMART" id="SM00464">
    <property type="entry name" value="LON"/>
    <property type="match status" value="1"/>
</dbReference>
<accession>A0A5N5QWQ0</accession>
<organism evidence="15 16">
    <name type="scientific">Ceratobasidium theobromae</name>
    <dbReference type="NCBI Taxonomy" id="1582974"/>
    <lineage>
        <taxon>Eukaryota</taxon>
        <taxon>Fungi</taxon>
        <taxon>Dikarya</taxon>
        <taxon>Basidiomycota</taxon>
        <taxon>Agaricomycotina</taxon>
        <taxon>Agaricomycetes</taxon>
        <taxon>Cantharellales</taxon>
        <taxon>Ceratobasidiaceae</taxon>
        <taxon>Ceratobasidium</taxon>
    </lineage>
</organism>
<keyword evidence="9" id="KW-0119">Carbohydrate metabolism</keyword>
<dbReference type="AlphaFoldDB" id="A0A5N5QWQ0"/>
<keyword evidence="8" id="KW-0136">Cellulose degradation</keyword>
<evidence type="ECO:0000256" key="2">
    <source>
        <dbReference type="ARBA" id="ARBA00007072"/>
    </source>
</evidence>
<keyword evidence="7" id="KW-0862">Zinc</keyword>
<feature type="region of interest" description="Disordered" evidence="13">
    <location>
        <begin position="221"/>
        <end position="288"/>
    </location>
</feature>
<keyword evidence="6 15" id="KW-0378">Hydrolase</keyword>